<evidence type="ECO:0000256" key="3">
    <source>
        <dbReference type="ARBA" id="ARBA00022801"/>
    </source>
</evidence>
<dbReference type="SUPFAM" id="SSF56281">
    <property type="entry name" value="Metallo-hydrolase/oxidoreductase"/>
    <property type="match status" value="1"/>
</dbReference>
<reference evidence="7 8" key="1">
    <citation type="submission" date="2023-01" db="EMBL/GenBank/DDBJ databases">
        <title>Analysis of 21 Apiospora genomes using comparative genomics revels a genus with tremendous synthesis potential of carbohydrate active enzymes and secondary metabolites.</title>
        <authorList>
            <person name="Sorensen T."/>
        </authorList>
    </citation>
    <scope>NUCLEOTIDE SEQUENCE [LARGE SCALE GENOMIC DNA]</scope>
    <source>
        <strain evidence="7 8">CBS 20057</strain>
    </source>
</reference>
<gene>
    <name evidence="7" type="ORF">PG991_009899</name>
</gene>
<proteinExistence type="predicted"/>
<dbReference type="PANTHER" id="PTHR23131:SF0">
    <property type="entry name" value="ENDORIBONUCLEASE LACTB2"/>
    <property type="match status" value="1"/>
</dbReference>
<comment type="cofactor">
    <cofactor evidence="1">
        <name>Zn(2+)</name>
        <dbReference type="ChEBI" id="CHEBI:29105"/>
    </cofactor>
</comment>
<evidence type="ECO:0000256" key="4">
    <source>
        <dbReference type="ARBA" id="ARBA00022833"/>
    </source>
</evidence>
<name>A0ABR1RGX5_9PEZI</name>
<feature type="signal peptide" evidence="5">
    <location>
        <begin position="1"/>
        <end position="22"/>
    </location>
</feature>
<evidence type="ECO:0000259" key="6">
    <source>
        <dbReference type="SMART" id="SM00849"/>
    </source>
</evidence>
<dbReference type="PANTHER" id="PTHR23131">
    <property type="entry name" value="ENDORIBONUCLEASE LACTB2"/>
    <property type="match status" value="1"/>
</dbReference>
<dbReference type="EMBL" id="JAQQWI010000015">
    <property type="protein sequence ID" value="KAK8012524.1"/>
    <property type="molecule type" value="Genomic_DNA"/>
</dbReference>
<sequence length="340" mass="37157">MRLSINAATWLSLLPFAQVSSAQKLTDKANFTTWWNATDYPNEQNANVTKYMAEGLRIAGKDLYHHFAHRCIQSQVYPDLASGAQSLGFVRPHRPFDSVFYVGNGFVTSWAIDTGAGLVLIDSLDNPEEVREVIVPGLAHYGYNGSDIAAVIVTHEHADHYGGARYLQDTFGTPVYATEACWHGMEIDPIKPEGLVIPKRNETLVDGQDLTIGNTTIRIVATPGHTAGTLSLFLPVYDRGVRHVAGLYGGGGIPKNATAMGQQIQSFAKFAQAAPEIGADVLMSNHPGQDDALDNFDILDHRGSEGNPFVIGTEAYVRYLQTMAMCVRIQAARLDYNLFV</sequence>
<organism evidence="7 8">
    <name type="scientific">Apiospora marii</name>
    <dbReference type="NCBI Taxonomy" id="335849"/>
    <lineage>
        <taxon>Eukaryota</taxon>
        <taxon>Fungi</taxon>
        <taxon>Dikarya</taxon>
        <taxon>Ascomycota</taxon>
        <taxon>Pezizomycotina</taxon>
        <taxon>Sordariomycetes</taxon>
        <taxon>Xylariomycetidae</taxon>
        <taxon>Amphisphaeriales</taxon>
        <taxon>Apiosporaceae</taxon>
        <taxon>Apiospora</taxon>
    </lineage>
</organism>
<accession>A0ABR1RGX5</accession>
<evidence type="ECO:0000256" key="5">
    <source>
        <dbReference type="SAM" id="SignalP"/>
    </source>
</evidence>
<feature type="domain" description="Metallo-beta-lactamase" evidence="6">
    <location>
        <begin position="106"/>
        <end position="286"/>
    </location>
</feature>
<dbReference type="SMART" id="SM00849">
    <property type="entry name" value="Lactamase_B"/>
    <property type="match status" value="1"/>
</dbReference>
<dbReference type="InterPro" id="IPR050662">
    <property type="entry name" value="Sec-metab_biosynth-thioest"/>
</dbReference>
<protein>
    <recommendedName>
        <fullName evidence="6">Metallo-beta-lactamase domain-containing protein</fullName>
    </recommendedName>
</protein>
<dbReference type="Gene3D" id="3.60.15.10">
    <property type="entry name" value="Ribonuclease Z/Hydroxyacylglutathione hydrolase-like"/>
    <property type="match status" value="1"/>
</dbReference>
<dbReference type="Pfam" id="PF00753">
    <property type="entry name" value="Lactamase_B"/>
    <property type="match status" value="1"/>
</dbReference>
<dbReference type="Proteomes" id="UP001396898">
    <property type="component" value="Unassembled WGS sequence"/>
</dbReference>
<dbReference type="PROSITE" id="PS00743">
    <property type="entry name" value="BETA_LACTAMASE_B_1"/>
    <property type="match status" value="1"/>
</dbReference>
<dbReference type="InterPro" id="IPR001018">
    <property type="entry name" value="Beta-lactamase_class-B_CS"/>
</dbReference>
<evidence type="ECO:0000313" key="8">
    <source>
        <dbReference type="Proteomes" id="UP001396898"/>
    </source>
</evidence>
<evidence type="ECO:0000256" key="1">
    <source>
        <dbReference type="ARBA" id="ARBA00001947"/>
    </source>
</evidence>
<feature type="chain" id="PRO_5046498415" description="Metallo-beta-lactamase domain-containing protein" evidence="5">
    <location>
        <begin position="23"/>
        <end position="340"/>
    </location>
</feature>
<dbReference type="InterPro" id="IPR001279">
    <property type="entry name" value="Metallo-B-lactamas"/>
</dbReference>
<keyword evidence="5" id="KW-0732">Signal</keyword>
<keyword evidence="2" id="KW-0479">Metal-binding</keyword>
<evidence type="ECO:0000256" key="2">
    <source>
        <dbReference type="ARBA" id="ARBA00022723"/>
    </source>
</evidence>
<keyword evidence="3" id="KW-0378">Hydrolase</keyword>
<dbReference type="InterPro" id="IPR036866">
    <property type="entry name" value="RibonucZ/Hydroxyglut_hydro"/>
</dbReference>
<keyword evidence="4" id="KW-0862">Zinc</keyword>
<comment type="caution">
    <text evidence="7">The sequence shown here is derived from an EMBL/GenBank/DDBJ whole genome shotgun (WGS) entry which is preliminary data.</text>
</comment>
<evidence type="ECO:0000313" key="7">
    <source>
        <dbReference type="EMBL" id="KAK8012524.1"/>
    </source>
</evidence>
<keyword evidence="8" id="KW-1185">Reference proteome</keyword>
<dbReference type="CDD" id="cd16280">
    <property type="entry name" value="metallo-hydrolase-like_MBL-fold"/>
    <property type="match status" value="1"/>
</dbReference>